<proteinExistence type="predicted"/>
<protein>
    <submittedName>
        <fullName evidence="2">Uncharacterized protein</fullName>
    </submittedName>
</protein>
<comment type="caution">
    <text evidence="2">The sequence shown here is derived from an EMBL/GenBank/DDBJ whole genome shotgun (WGS) entry which is preliminary data.</text>
</comment>
<dbReference type="Proteomes" id="UP001154282">
    <property type="component" value="Unassembled WGS sequence"/>
</dbReference>
<feature type="non-terminal residue" evidence="2">
    <location>
        <position position="1"/>
    </location>
</feature>
<keyword evidence="3" id="KW-1185">Reference proteome</keyword>
<dbReference type="EMBL" id="CAMGYJ010000009">
    <property type="protein sequence ID" value="CAI0472604.1"/>
    <property type="molecule type" value="Genomic_DNA"/>
</dbReference>
<sequence>DTRGYDPFICKQRYVFQLLTAIQIELRCVFLRKCKNVALGTEQESTTFSRYPKTHNREKLKSQYH</sequence>
<evidence type="ECO:0000313" key="2">
    <source>
        <dbReference type="EMBL" id="CAI0472604.1"/>
    </source>
</evidence>
<reference evidence="2" key="1">
    <citation type="submission" date="2022-08" db="EMBL/GenBank/DDBJ databases">
        <authorList>
            <person name="Gutierrez-Valencia J."/>
        </authorList>
    </citation>
    <scope>NUCLEOTIDE SEQUENCE</scope>
</reference>
<organism evidence="2 3">
    <name type="scientific">Linum tenue</name>
    <dbReference type="NCBI Taxonomy" id="586396"/>
    <lineage>
        <taxon>Eukaryota</taxon>
        <taxon>Viridiplantae</taxon>
        <taxon>Streptophyta</taxon>
        <taxon>Embryophyta</taxon>
        <taxon>Tracheophyta</taxon>
        <taxon>Spermatophyta</taxon>
        <taxon>Magnoliopsida</taxon>
        <taxon>eudicotyledons</taxon>
        <taxon>Gunneridae</taxon>
        <taxon>Pentapetalae</taxon>
        <taxon>rosids</taxon>
        <taxon>fabids</taxon>
        <taxon>Malpighiales</taxon>
        <taxon>Linaceae</taxon>
        <taxon>Linum</taxon>
    </lineage>
</organism>
<accession>A0AAV0PNH1</accession>
<name>A0AAV0PNH1_9ROSI</name>
<dbReference type="AlphaFoldDB" id="A0AAV0PNH1"/>
<gene>
    <name evidence="2" type="ORF">LITE_LOCUS39319</name>
</gene>
<feature type="region of interest" description="Disordered" evidence="1">
    <location>
        <begin position="42"/>
        <end position="65"/>
    </location>
</feature>
<evidence type="ECO:0000313" key="3">
    <source>
        <dbReference type="Proteomes" id="UP001154282"/>
    </source>
</evidence>
<evidence type="ECO:0000256" key="1">
    <source>
        <dbReference type="SAM" id="MobiDB-lite"/>
    </source>
</evidence>
<feature type="compositionally biased region" description="Basic and acidic residues" evidence="1">
    <location>
        <begin position="55"/>
        <end position="65"/>
    </location>
</feature>